<sequence length="135" mass="15747">MTCQNDDFDNAQKYDPHVLNKIDSKKESTKKEVYRKLLLARNYIHDNLTTKITTKELSEISALSNYHIYTSFKNVFGFTPHQYHNKVKLEKAYMLLKNGSFSISDVVVLLNFTDLQSFNKLFKKLYGKPPSSLMK</sequence>
<dbReference type="RefSeq" id="WP_201916157.1">
    <property type="nucleotide sequence ID" value="NZ_BAABAX010000001.1"/>
</dbReference>
<dbReference type="EMBL" id="JAERQJ010000001">
    <property type="protein sequence ID" value="MBL0682155.1"/>
    <property type="molecule type" value="Genomic_DNA"/>
</dbReference>
<evidence type="ECO:0000313" key="5">
    <source>
        <dbReference type="EMBL" id="MBL0682155.1"/>
    </source>
</evidence>
<keyword evidence="6" id="KW-1185">Reference proteome</keyword>
<dbReference type="SMART" id="SM00342">
    <property type="entry name" value="HTH_ARAC"/>
    <property type="match status" value="1"/>
</dbReference>
<dbReference type="InterPro" id="IPR018060">
    <property type="entry name" value="HTH_AraC"/>
</dbReference>
<reference evidence="5" key="1">
    <citation type="submission" date="2021-01" db="EMBL/GenBank/DDBJ databases">
        <authorList>
            <person name="Zhong Y.L."/>
        </authorList>
    </citation>
    <scope>NUCLEOTIDE SEQUENCE</scope>
    <source>
        <strain evidence="5">KCTC 23302</strain>
    </source>
</reference>
<dbReference type="PANTHER" id="PTHR43280">
    <property type="entry name" value="ARAC-FAMILY TRANSCRIPTIONAL REGULATOR"/>
    <property type="match status" value="1"/>
</dbReference>
<dbReference type="PROSITE" id="PS01124">
    <property type="entry name" value="HTH_ARAC_FAMILY_2"/>
    <property type="match status" value="1"/>
</dbReference>
<keyword evidence="2" id="KW-0238">DNA-binding</keyword>
<dbReference type="Proteomes" id="UP000651057">
    <property type="component" value="Unassembled WGS sequence"/>
</dbReference>
<dbReference type="Gene3D" id="1.10.10.60">
    <property type="entry name" value="Homeodomain-like"/>
    <property type="match status" value="2"/>
</dbReference>
<gene>
    <name evidence="5" type="ORF">JJQ60_01375</name>
</gene>
<dbReference type="Pfam" id="PF12833">
    <property type="entry name" value="HTH_18"/>
    <property type="match status" value="1"/>
</dbReference>
<accession>A0A936ZUB0</accession>
<evidence type="ECO:0000259" key="4">
    <source>
        <dbReference type="PROSITE" id="PS01124"/>
    </source>
</evidence>
<keyword evidence="3" id="KW-0804">Transcription</keyword>
<name>A0A936ZUB0_9FLAO</name>
<dbReference type="SUPFAM" id="SSF46689">
    <property type="entry name" value="Homeodomain-like"/>
    <property type="match status" value="2"/>
</dbReference>
<dbReference type="GO" id="GO:0043565">
    <property type="term" value="F:sequence-specific DNA binding"/>
    <property type="evidence" value="ECO:0007669"/>
    <property type="project" value="InterPro"/>
</dbReference>
<evidence type="ECO:0000256" key="3">
    <source>
        <dbReference type="ARBA" id="ARBA00023163"/>
    </source>
</evidence>
<keyword evidence="1" id="KW-0805">Transcription regulation</keyword>
<feature type="domain" description="HTH araC/xylS-type" evidence="4">
    <location>
        <begin position="38"/>
        <end position="135"/>
    </location>
</feature>
<dbReference type="GO" id="GO:0003700">
    <property type="term" value="F:DNA-binding transcription factor activity"/>
    <property type="evidence" value="ECO:0007669"/>
    <property type="project" value="InterPro"/>
</dbReference>
<dbReference type="AlphaFoldDB" id="A0A936ZUB0"/>
<proteinExistence type="predicted"/>
<organism evidence="5 6">
    <name type="scientific">Aquimarina mytili</name>
    <dbReference type="NCBI Taxonomy" id="874423"/>
    <lineage>
        <taxon>Bacteria</taxon>
        <taxon>Pseudomonadati</taxon>
        <taxon>Bacteroidota</taxon>
        <taxon>Flavobacteriia</taxon>
        <taxon>Flavobacteriales</taxon>
        <taxon>Flavobacteriaceae</taxon>
        <taxon>Aquimarina</taxon>
    </lineage>
</organism>
<evidence type="ECO:0000256" key="1">
    <source>
        <dbReference type="ARBA" id="ARBA00023015"/>
    </source>
</evidence>
<comment type="caution">
    <text evidence="5">The sequence shown here is derived from an EMBL/GenBank/DDBJ whole genome shotgun (WGS) entry which is preliminary data.</text>
</comment>
<evidence type="ECO:0000256" key="2">
    <source>
        <dbReference type="ARBA" id="ARBA00023125"/>
    </source>
</evidence>
<dbReference type="InterPro" id="IPR009057">
    <property type="entry name" value="Homeodomain-like_sf"/>
</dbReference>
<protein>
    <submittedName>
        <fullName evidence="5">Helix-turn-helix transcriptional regulator</fullName>
    </submittedName>
</protein>
<evidence type="ECO:0000313" key="6">
    <source>
        <dbReference type="Proteomes" id="UP000651057"/>
    </source>
</evidence>
<dbReference type="PANTHER" id="PTHR43280:SF28">
    <property type="entry name" value="HTH-TYPE TRANSCRIPTIONAL ACTIVATOR RHAS"/>
    <property type="match status" value="1"/>
</dbReference>